<evidence type="ECO:0000313" key="2">
    <source>
        <dbReference type="Proteomes" id="UP000826540"/>
    </source>
</evidence>
<keyword evidence="2" id="KW-1185">Reference proteome</keyword>
<proteinExistence type="predicted"/>
<gene>
    <name evidence="1" type="ORF">K2F26_16680</name>
</gene>
<dbReference type="EMBL" id="CP080598">
    <property type="protein sequence ID" value="QYX30520.1"/>
    <property type="molecule type" value="Genomic_DNA"/>
</dbReference>
<reference evidence="1 2" key="1">
    <citation type="journal article" date="2022" name="J. Am. Chem. Soc.">
        <title>Biosynthesis of Guanitoxin Enables Global Environmental Detection in Freshwater Cyanobacteria.</title>
        <authorList>
            <person name="Lima S.T."/>
            <person name="Fallon T.R."/>
            <person name="Cordoza J.L."/>
            <person name="Chekan J.R."/>
            <person name="Delbaje E."/>
            <person name="Hopiavuori A.R."/>
            <person name="Alvarenga D.O."/>
            <person name="Wood S.M."/>
            <person name="Luhavaya H."/>
            <person name="Baumgartner J.T."/>
            <person name="Dorr F.A."/>
            <person name="Etchegaray A."/>
            <person name="Pinto E."/>
            <person name="McKinnie S.M.K."/>
            <person name="Fiore M.F."/>
            <person name="Moore B.S."/>
        </authorList>
    </citation>
    <scope>NUCLEOTIDE SEQUENCE [LARGE SCALE GENOMIC DNA]</scope>
    <source>
        <strain evidence="1 2">ITEP-024</strain>
    </source>
</reference>
<accession>A0ABX8WVS6</accession>
<dbReference type="RefSeq" id="WP_220608701.1">
    <property type="nucleotide sequence ID" value="NZ_CP080598.1"/>
</dbReference>
<name>A0ABX8WVS6_9CYAN</name>
<protein>
    <submittedName>
        <fullName evidence="1">Uncharacterized protein</fullName>
    </submittedName>
</protein>
<evidence type="ECO:0000313" key="1">
    <source>
        <dbReference type="EMBL" id="QYX30520.1"/>
    </source>
</evidence>
<organism evidence="1 2">
    <name type="scientific">Sphaerospermopsis torques-reginae ITEP-024</name>
    <dbReference type="NCBI Taxonomy" id="984208"/>
    <lineage>
        <taxon>Bacteria</taxon>
        <taxon>Bacillati</taxon>
        <taxon>Cyanobacteriota</taxon>
        <taxon>Cyanophyceae</taxon>
        <taxon>Nostocales</taxon>
        <taxon>Aphanizomenonaceae</taxon>
        <taxon>Sphaerospermopsis</taxon>
        <taxon>Sphaerospermopsis torques-reginae</taxon>
    </lineage>
</organism>
<sequence length="272" mass="31559">MSDIHDELKEIFGLFGQALQETPPIHDELKEIFRQALREKSPIHDELKEIFRRALQEESPEERKELQRRGMARMLEAPKKCFWPHQRQLHDLLSNDLLYIEAANVAWDYIERKIYGNVRRGEAYDPDKGGGSPITLWNKRCKGEYLNRRKKQHDLIETTFTTPNSDTPYGIIEQQPLDVPLLELVRQEIENDPTGELRSAFIRQTPPPPITAQEALLVIYDRTACGEKWTNAILAEHFNIAEGTVLSAWGRTLKPLLKKIGDRIRDSIKEDL</sequence>
<dbReference type="Proteomes" id="UP000826540">
    <property type="component" value="Chromosome"/>
</dbReference>